<sequence length="235" mass="27134">MLYLIIKAQKNLENNIQIMKAKHTINLHKGLTFFFVLGLMFVYQNFTLGAWVYLALHGTYGFLWLLKDQLFPDKQWEQFASIPQSIFGFILVSLYWIAPFILISSGTVPPLPLVAVAISLNILGVFLHFASDAQKYYTLKYQKGLITEGFFARCRNTNYLGEIFIYTAFAMLTQHWLPFLILGGFISTVFIPNMLKKDSSLSRYSEFDDYKNRSGLLFPKLFLMSDSKQQEKTVI</sequence>
<dbReference type="Gene3D" id="1.20.120.1630">
    <property type="match status" value="1"/>
</dbReference>
<feature type="transmembrane region" description="Helical" evidence="1">
    <location>
        <begin position="86"/>
        <end position="105"/>
    </location>
</feature>
<gene>
    <name evidence="2" type="ORF">ANSO36C_03800</name>
</gene>
<accession>A0ABM7YVB6</accession>
<keyword evidence="1" id="KW-0812">Transmembrane</keyword>
<evidence type="ECO:0000256" key="1">
    <source>
        <dbReference type="SAM" id="Phobius"/>
    </source>
</evidence>
<keyword evidence="1" id="KW-0472">Membrane</keyword>
<dbReference type="EMBL" id="AP025732">
    <property type="protein sequence ID" value="BDI14578.1"/>
    <property type="molecule type" value="Genomic_DNA"/>
</dbReference>
<keyword evidence="3" id="KW-1185">Reference proteome</keyword>
<organism evidence="2 3">
    <name type="scientific">Nostoc cf. commune SO-36</name>
    <dbReference type="NCBI Taxonomy" id="449208"/>
    <lineage>
        <taxon>Bacteria</taxon>
        <taxon>Bacillati</taxon>
        <taxon>Cyanobacteriota</taxon>
        <taxon>Cyanophyceae</taxon>
        <taxon>Nostocales</taxon>
        <taxon>Nostocaceae</taxon>
        <taxon>Nostoc</taxon>
    </lineage>
</organism>
<evidence type="ECO:0000313" key="3">
    <source>
        <dbReference type="Proteomes" id="UP001055453"/>
    </source>
</evidence>
<dbReference type="Proteomes" id="UP001055453">
    <property type="component" value="Chromosome"/>
</dbReference>
<evidence type="ECO:0000313" key="2">
    <source>
        <dbReference type="EMBL" id="BDI14578.1"/>
    </source>
</evidence>
<dbReference type="InterPro" id="IPR010721">
    <property type="entry name" value="UstE-like"/>
</dbReference>
<feature type="transmembrane region" description="Helical" evidence="1">
    <location>
        <begin position="27"/>
        <end position="44"/>
    </location>
</feature>
<dbReference type="PANTHER" id="PTHR32251">
    <property type="entry name" value="3-OXO-5-ALPHA-STEROID 4-DEHYDROGENASE"/>
    <property type="match status" value="1"/>
</dbReference>
<dbReference type="PANTHER" id="PTHR32251:SF33">
    <property type="entry name" value="STEROID 5-ALPHA REDUCTASE C-TERMINAL DOMAIN-CONTAINING PROTEIN"/>
    <property type="match status" value="1"/>
</dbReference>
<evidence type="ECO:0008006" key="4">
    <source>
        <dbReference type="Google" id="ProtNLM"/>
    </source>
</evidence>
<keyword evidence="1" id="KW-1133">Transmembrane helix</keyword>
<name>A0ABM7YVB6_NOSCO</name>
<protein>
    <recommendedName>
        <fullName evidence="4">Steroid 5-alpha reductase</fullName>
    </recommendedName>
</protein>
<dbReference type="Pfam" id="PF06966">
    <property type="entry name" value="DUF1295"/>
    <property type="match status" value="1"/>
</dbReference>
<proteinExistence type="predicted"/>
<feature type="transmembrane region" description="Helical" evidence="1">
    <location>
        <begin position="111"/>
        <end position="130"/>
    </location>
</feature>
<reference evidence="2" key="1">
    <citation type="submission" date="2022-04" db="EMBL/GenBank/DDBJ databases">
        <title>Complete genome sequence of a cyanobacterium, Nostoc sp. SO-36, isolated in Antarctica.</title>
        <authorList>
            <person name="Kanesaki Y."/>
            <person name="Effendi D."/>
            <person name="Sakamoto T."/>
            <person name="Ohtani S."/>
            <person name="Awai K."/>
        </authorList>
    </citation>
    <scope>NUCLEOTIDE SEQUENCE</scope>
    <source>
        <strain evidence="2">SO-36</strain>
    </source>
</reference>
<feature type="transmembrane region" description="Helical" evidence="1">
    <location>
        <begin position="50"/>
        <end position="66"/>
    </location>
</feature>